<evidence type="ECO:0000256" key="1">
    <source>
        <dbReference type="SAM" id="Phobius"/>
    </source>
</evidence>
<sequence length="119" mass="13850">MSTGVLHARYQRSDCFPTCKIPDKRDFMDPNPAKSNEDFYREYDPWIGIGTAIILALFFMLITLKSCIKWLLRRITVWRYRYQHCQDEKQRPAANKDSSTVPVTTIILPNADNGHVSLK</sequence>
<reference evidence="2 3" key="2">
    <citation type="submission" date="2018-11" db="EMBL/GenBank/DDBJ databases">
        <authorList>
            <consortium name="Pathogen Informatics"/>
        </authorList>
    </citation>
    <scope>NUCLEOTIDE SEQUENCE [LARGE SCALE GENOMIC DNA]</scope>
</reference>
<keyword evidence="3" id="KW-1185">Reference proteome</keyword>
<evidence type="ECO:0000313" key="3">
    <source>
        <dbReference type="Proteomes" id="UP000271098"/>
    </source>
</evidence>
<keyword evidence="1" id="KW-1133">Transmembrane helix</keyword>
<name>A0A183CXI6_9BILA</name>
<evidence type="ECO:0000313" key="4">
    <source>
        <dbReference type="WBParaSite" id="GPUH_0000117701-mRNA-1"/>
    </source>
</evidence>
<dbReference type="AlphaFoldDB" id="A0A183CXI6"/>
<keyword evidence="1" id="KW-0472">Membrane</keyword>
<keyword evidence="1" id="KW-0812">Transmembrane</keyword>
<organism evidence="4">
    <name type="scientific">Gongylonema pulchrum</name>
    <dbReference type="NCBI Taxonomy" id="637853"/>
    <lineage>
        <taxon>Eukaryota</taxon>
        <taxon>Metazoa</taxon>
        <taxon>Ecdysozoa</taxon>
        <taxon>Nematoda</taxon>
        <taxon>Chromadorea</taxon>
        <taxon>Rhabditida</taxon>
        <taxon>Spirurina</taxon>
        <taxon>Spiruromorpha</taxon>
        <taxon>Spiruroidea</taxon>
        <taxon>Gongylonematidae</taxon>
        <taxon>Gongylonema</taxon>
    </lineage>
</organism>
<protein>
    <submittedName>
        <fullName evidence="4">FXYD domain-containing ion transport regulator</fullName>
    </submittedName>
</protein>
<feature type="transmembrane region" description="Helical" evidence="1">
    <location>
        <begin position="46"/>
        <end position="64"/>
    </location>
</feature>
<dbReference type="WBParaSite" id="GPUH_0000117701-mRNA-1">
    <property type="protein sequence ID" value="GPUH_0000117701-mRNA-1"/>
    <property type="gene ID" value="GPUH_0000117701"/>
</dbReference>
<reference evidence="4" key="1">
    <citation type="submission" date="2016-06" db="UniProtKB">
        <authorList>
            <consortium name="WormBaseParasite"/>
        </authorList>
    </citation>
    <scope>IDENTIFICATION</scope>
</reference>
<proteinExistence type="predicted"/>
<accession>A0A183CXI6</accession>
<evidence type="ECO:0000313" key="2">
    <source>
        <dbReference type="EMBL" id="VDK29526.1"/>
    </source>
</evidence>
<dbReference type="OrthoDB" id="5770929at2759"/>
<dbReference type="EMBL" id="UYRT01001351">
    <property type="protein sequence ID" value="VDK29526.1"/>
    <property type="molecule type" value="Genomic_DNA"/>
</dbReference>
<dbReference type="Proteomes" id="UP000271098">
    <property type="component" value="Unassembled WGS sequence"/>
</dbReference>
<gene>
    <name evidence="2" type="ORF">GPUH_LOCUS1177</name>
</gene>